<protein>
    <submittedName>
        <fullName evidence="1">Uncharacterized protein</fullName>
    </submittedName>
</protein>
<dbReference type="Proteomes" id="UP001163603">
    <property type="component" value="Chromosome 13"/>
</dbReference>
<comment type="caution">
    <text evidence="1">The sequence shown here is derived from an EMBL/GenBank/DDBJ whole genome shotgun (WGS) entry which is preliminary data.</text>
</comment>
<evidence type="ECO:0000313" key="2">
    <source>
        <dbReference type="Proteomes" id="UP001163603"/>
    </source>
</evidence>
<evidence type="ECO:0000313" key="1">
    <source>
        <dbReference type="EMBL" id="KAJ0014137.1"/>
    </source>
</evidence>
<reference evidence="2" key="1">
    <citation type="journal article" date="2023" name="G3 (Bethesda)">
        <title>Genome assembly and association tests identify interacting loci associated with vigor, precocity, and sex in interspecific pistachio rootstocks.</title>
        <authorList>
            <person name="Palmer W."/>
            <person name="Jacygrad E."/>
            <person name="Sagayaradj S."/>
            <person name="Cavanaugh K."/>
            <person name="Han R."/>
            <person name="Bertier L."/>
            <person name="Beede B."/>
            <person name="Kafkas S."/>
            <person name="Golino D."/>
            <person name="Preece J."/>
            <person name="Michelmore R."/>
        </authorList>
    </citation>
    <scope>NUCLEOTIDE SEQUENCE [LARGE SCALE GENOMIC DNA]</scope>
</reference>
<proteinExistence type="predicted"/>
<accession>A0ACC0XAH2</accession>
<sequence>MVLKVAIELNLFKIIAKASPSAHISVETLPSSRPSTPSMLDHVLYFLASHSMLSYSLRTLEEGRIEKLYAFTLASQLFVNNNDELIR</sequence>
<keyword evidence="2" id="KW-1185">Reference proteome</keyword>
<name>A0ACC0XAH2_9ROSI</name>
<dbReference type="EMBL" id="CM047748">
    <property type="protein sequence ID" value="KAJ0014137.1"/>
    <property type="molecule type" value="Genomic_DNA"/>
</dbReference>
<gene>
    <name evidence="1" type="ORF">Pint_20456</name>
</gene>
<organism evidence="1 2">
    <name type="scientific">Pistacia integerrima</name>
    <dbReference type="NCBI Taxonomy" id="434235"/>
    <lineage>
        <taxon>Eukaryota</taxon>
        <taxon>Viridiplantae</taxon>
        <taxon>Streptophyta</taxon>
        <taxon>Embryophyta</taxon>
        <taxon>Tracheophyta</taxon>
        <taxon>Spermatophyta</taxon>
        <taxon>Magnoliopsida</taxon>
        <taxon>eudicotyledons</taxon>
        <taxon>Gunneridae</taxon>
        <taxon>Pentapetalae</taxon>
        <taxon>rosids</taxon>
        <taxon>malvids</taxon>
        <taxon>Sapindales</taxon>
        <taxon>Anacardiaceae</taxon>
        <taxon>Pistacia</taxon>
    </lineage>
</organism>